<feature type="transmembrane region" description="Helical" evidence="1">
    <location>
        <begin position="88"/>
        <end position="106"/>
    </location>
</feature>
<proteinExistence type="predicted"/>
<dbReference type="EMBL" id="MU620906">
    <property type="protein sequence ID" value="KAI8581347.1"/>
    <property type="molecule type" value="Genomic_DNA"/>
</dbReference>
<dbReference type="GeneID" id="75912968"/>
<keyword evidence="1" id="KW-0472">Membrane</keyword>
<keyword evidence="1" id="KW-1133">Transmembrane helix</keyword>
<comment type="caution">
    <text evidence="3">The sequence shown here is derived from an EMBL/GenBank/DDBJ whole genome shotgun (WGS) entry which is preliminary data.</text>
</comment>
<evidence type="ECO:0000259" key="2">
    <source>
        <dbReference type="Pfam" id="PF04982"/>
    </source>
</evidence>
<dbReference type="PANTHER" id="PTHR33741:SF5">
    <property type="entry name" value="TRANSMEMBRANE PROTEIN DDB_G0269096-RELATED"/>
    <property type="match status" value="1"/>
</dbReference>
<keyword evidence="1" id="KW-0812">Transmembrane</keyword>
<gene>
    <name evidence="3" type="ORF">K450DRAFT_232608</name>
</gene>
<feature type="transmembrane region" description="Helical" evidence="1">
    <location>
        <begin position="28"/>
        <end position="46"/>
    </location>
</feature>
<dbReference type="RefSeq" id="XP_051446351.1">
    <property type="nucleotide sequence ID" value="XM_051587623.1"/>
</dbReference>
<sequence length="261" mass="28304">MMNIAKSVAGRFILGSGSRPTGLPQWRISIWSFIGAFTCITVLELLFSRTPAFENANVPMIVGSFGASAVLLYGSIESPLSQPRNCFFGHVLCAIIGVCITALFQLSPNFDSLRWLAGSLSMAVALVVMQYTGTVHPPGGATALIAASQNDIGWLYIGIVALSAAITVTIALLINNIERRWPVCWWTPKKIIITNNDETIGQTLPSGVSSHELSPQSSITMSPTQRIVVSPSEIILPAHFSQEDRDFLKSLQERLAEDRSN</sequence>
<keyword evidence="4" id="KW-1185">Reference proteome</keyword>
<name>A0AAD5EDD8_UMBRA</name>
<dbReference type="AlphaFoldDB" id="A0AAD5EDD8"/>
<evidence type="ECO:0000313" key="3">
    <source>
        <dbReference type="EMBL" id="KAI8581347.1"/>
    </source>
</evidence>
<protein>
    <recommendedName>
        <fullName evidence="2">HPP transmembrane region domain-containing protein</fullName>
    </recommendedName>
</protein>
<dbReference type="Pfam" id="PF04982">
    <property type="entry name" value="TM_HPP"/>
    <property type="match status" value="1"/>
</dbReference>
<feature type="transmembrane region" description="Helical" evidence="1">
    <location>
        <begin position="113"/>
        <end position="133"/>
    </location>
</feature>
<evidence type="ECO:0000256" key="1">
    <source>
        <dbReference type="SAM" id="Phobius"/>
    </source>
</evidence>
<organism evidence="3 4">
    <name type="scientific">Umbelopsis ramanniana AG</name>
    <dbReference type="NCBI Taxonomy" id="1314678"/>
    <lineage>
        <taxon>Eukaryota</taxon>
        <taxon>Fungi</taxon>
        <taxon>Fungi incertae sedis</taxon>
        <taxon>Mucoromycota</taxon>
        <taxon>Mucoromycotina</taxon>
        <taxon>Umbelopsidomycetes</taxon>
        <taxon>Umbelopsidales</taxon>
        <taxon>Umbelopsidaceae</taxon>
        <taxon>Umbelopsis</taxon>
    </lineage>
</organism>
<dbReference type="Proteomes" id="UP001206595">
    <property type="component" value="Unassembled WGS sequence"/>
</dbReference>
<evidence type="ECO:0000313" key="4">
    <source>
        <dbReference type="Proteomes" id="UP001206595"/>
    </source>
</evidence>
<feature type="transmembrane region" description="Helical" evidence="1">
    <location>
        <begin position="58"/>
        <end position="76"/>
    </location>
</feature>
<dbReference type="PANTHER" id="PTHR33741">
    <property type="entry name" value="TRANSMEMBRANE PROTEIN DDB_G0269096-RELATED"/>
    <property type="match status" value="1"/>
</dbReference>
<accession>A0AAD5EDD8</accession>
<reference evidence="3" key="2">
    <citation type="journal article" date="2022" name="Proc. Natl. Acad. Sci. U.S.A.">
        <title>Diploid-dominant life cycles characterize the early evolution of Fungi.</title>
        <authorList>
            <person name="Amses K.R."/>
            <person name="Simmons D.R."/>
            <person name="Longcore J.E."/>
            <person name="Mondo S.J."/>
            <person name="Seto K."/>
            <person name="Jeronimo G.H."/>
            <person name="Bonds A.E."/>
            <person name="Quandt C.A."/>
            <person name="Davis W.J."/>
            <person name="Chang Y."/>
            <person name="Federici B.A."/>
            <person name="Kuo A."/>
            <person name="LaButti K."/>
            <person name="Pangilinan J."/>
            <person name="Andreopoulos W."/>
            <person name="Tritt A."/>
            <person name="Riley R."/>
            <person name="Hundley H."/>
            <person name="Johnson J."/>
            <person name="Lipzen A."/>
            <person name="Barry K."/>
            <person name="Lang B.F."/>
            <person name="Cuomo C.A."/>
            <person name="Buchler N.E."/>
            <person name="Grigoriev I.V."/>
            <person name="Spatafora J.W."/>
            <person name="Stajich J.E."/>
            <person name="James T.Y."/>
        </authorList>
    </citation>
    <scope>NUCLEOTIDE SEQUENCE</scope>
    <source>
        <strain evidence="3">AG</strain>
    </source>
</reference>
<dbReference type="InterPro" id="IPR058581">
    <property type="entry name" value="TM_HPP"/>
</dbReference>
<feature type="transmembrane region" description="Helical" evidence="1">
    <location>
        <begin position="153"/>
        <end position="174"/>
    </location>
</feature>
<feature type="domain" description="HPP transmembrane region" evidence="2">
    <location>
        <begin position="24"/>
        <end position="182"/>
    </location>
</feature>
<reference evidence="3" key="1">
    <citation type="submission" date="2021-06" db="EMBL/GenBank/DDBJ databases">
        <authorList>
            <consortium name="DOE Joint Genome Institute"/>
            <person name="Mondo S.J."/>
            <person name="Amses K.R."/>
            <person name="Simmons D.R."/>
            <person name="Longcore J.E."/>
            <person name="Seto K."/>
            <person name="Alves G.H."/>
            <person name="Bonds A.E."/>
            <person name="Quandt C.A."/>
            <person name="Davis W.J."/>
            <person name="Chang Y."/>
            <person name="Letcher P.M."/>
            <person name="Powell M.J."/>
            <person name="Kuo A."/>
            <person name="Labutti K."/>
            <person name="Pangilinan J."/>
            <person name="Andreopoulos W."/>
            <person name="Tritt A."/>
            <person name="Riley R."/>
            <person name="Hundley H."/>
            <person name="Johnson J."/>
            <person name="Lipzen A."/>
            <person name="Barry K."/>
            <person name="Berbee M.L."/>
            <person name="Buchler N.E."/>
            <person name="Grigoriev I.V."/>
            <person name="Spatafora J.W."/>
            <person name="Stajich J.E."/>
            <person name="James T.Y."/>
        </authorList>
    </citation>
    <scope>NUCLEOTIDE SEQUENCE</scope>
    <source>
        <strain evidence="3">AG</strain>
    </source>
</reference>
<dbReference type="InterPro" id="IPR007065">
    <property type="entry name" value="HPP"/>
</dbReference>